<dbReference type="Pfam" id="PF01467">
    <property type="entry name" value="CTP_transf_like"/>
    <property type="match status" value="1"/>
</dbReference>
<comment type="pathway">
    <text evidence="2 11">Cofactor biosynthesis; NAD(+) biosynthesis; deamido-NAD(+) from nicotinate D-ribonucleotide: step 1/1.</text>
</comment>
<keyword evidence="8 11" id="KW-0067">ATP-binding</keyword>
<evidence type="ECO:0000256" key="3">
    <source>
        <dbReference type="ARBA" id="ARBA00009014"/>
    </source>
</evidence>
<dbReference type="InterPro" id="IPR014729">
    <property type="entry name" value="Rossmann-like_a/b/a_fold"/>
</dbReference>
<dbReference type="UniPathway" id="UPA00253">
    <property type="reaction ID" value="UER00332"/>
</dbReference>
<name>A0A1E7Q8W7_9GAMM</name>
<protein>
    <recommendedName>
        <fullName evidence="11">Probable nicotinate-nucleotide adenylyltransferase</fullName>
        <ecNumber evidence="11">2.7.7.18</ecNumber>
    </recommendedName>
    <alternativeName>
        <fullName evidence="11">Deamido-NAD(+) diphosphorylase</fullName>
    </alternativeName>
    <alternativeName>
        <fullName evidence="11">Deamido-NAD(+) pyrophosphorylase</fullName>
    </alternativeName>
    <alternativeName>
        <fullName evidence="11">Nicotinate mononucleotide adenylyltransferase</fullName>
        <shortName evidence="11">NaMN adenylyltransferase</shortName>
    </alternativeName>
</protein>
<dbReference type="NCBIfam" id="TIGR00125">
    <property type="entry name" value="cyt_tran_rel"/>
    <property type="match status" value="1"/>
</dbReference>
<keyword evidence="9 11" id="KW-0520">NAD</keyword>
<proteinExistence type="inferred from homology"/>
<evidence type="ECO:0000256" key="9">
    <source>
        <dbReference type="ARBA" id="ARBA00023027"/>
    </source>
</evidence>
<comment type="caution">
    <text evidence="13">The sequence shown here is derived from an EMBL/GenBank/DDBJ whole genome shotgun (WGS) entry which is preliminary data.</text>
</comment>
<evidence type="ECO:0000313" key="13">
    <source>
        <dbReference type="EMBL" id="OEY70642.1"/>
    </source>
</evidence>
<dbReference type="AlphaFoldDB" id="A0A1E7Q8W7"/>
<dbReference type="NCBIfam" id="NF000839">
    <property type="entry name" value="PRK00071.1-1"/>
    <property type="match status" value="1"/>
</dbReference>
<keyword evidence="5 11" id="KW-0808">Transferase</keyword>
<keyword evidence="4 11" id="KW-0662">Pyridine nucleotide biosynthesis</keyword>
<dbReference type="CDD" id="cd02165">
    <property type="entry name" value="NMNAT"/>
    <property type="match status" value="1"/>
</dbReference>
<dbReference type="OrthoDB" id="5295945at2"/>
<dbReference type="GO" id="GO:0004515">
    <property type="term" value="F:nicotinate-nucleotide adenylyltransferase activity"/>
    <property type="evidence" value="ECO:0007669"/>
    <property type="project" value="UniProtKB-UniRule"/>
</dbReference>
<dbReference type="GO" id="GO:0005524">
    <property type="term" value="F:ATP binding"/>
    <property type="evidence" value="ECO:0007669"/>
    <property type="project" value="UniProtKB-KW"/>
</dbReference>
<dbReference type="EMBL" id="MKEK01000001">
    <property type="protein sequence ID" value="OEY70642.1"/>
    <property type="molecule type" value="Genomic_DNA"/>
</dbReference>
<evidence type="ECO:0000256" key="4">
    <source>
        <dbReference type="ARBA" id="ARBA00022642"/>
    </source>
</evidence>
<comment type="similarity">
    <text evidence="3 11">Belongs to the NadD family.</text>
</comment>
<dbReference type="Proteomes" id="UP000242258">
    <property type="component" value="Unassembled WGS sequence"/>
</dbReference>
<dbReference type="RefSeq" id="WP_070050196.1">
    <property type="nucleotide sequence ID" value="NZ_CBCSDO010000002.1"/>
</dbReference>
<evidence type="ECO:0000259" key="12">
    <source>
        <dbReference type="Pfam" id="PF01467"/>
    </source>
</evidence>
<organism evidence="13 14">
    <name type="scientific">Rheinheimera salexigens</name>
    <dbReference type="NCBI Taxonomy" id="1628148"/>
    <lineage>
        <taxon>Bacteria</taxon>
        <taxon>Pseudomonadati</taxon>
        <taxon>Pseudomonadota</taxon>
        <taxon>Gammaproteobacteria</taxon>
        <taxon>Chromatiales</taxon>
        <taxon>Chromatiaceae</taxon>
        <taxon>Rheinheimera</taxon>
    </lineage>
</organism>
<evidence type="ECO:0000256" key="2">
    <source>
        <dbReference type="ARBA" id="ARBA00005019"/>
    </source>
</evidence>
<evidence type="ECO:0000256" key="5">
    <source>
        <dbReference type="ARBA" id="ARBA00022679"/>
    </source>
</evidence>
<keyword evidence="14" id="KW-1185">Reference proteome</keyword>
<dbReference type="NCBIfam" id="TIGR00482">
    <property type="entry name" value="nicotinate (nicotinamide) nucleotide adenylyltransferase"/>
    <property type="match status" value="1"/>
</dbReference>
<dbReference type="EC" id="2.7.7.18" evidence="11"/>
<evidence type="ECO:0000256" key="10">
    <source>
        <dbReference type="ARBA" id="ARBA00048721"/>
    </source>
</evidence>
<dbReference type="SUPFAM" id="SSF52374">
    <property type="entry name" value="Nucleotidylyl transferase"/>
    <property type="match status" value="1"/>
</dbReference>
<dbReference type="Gene3D" id="3.40.50.620">
    <property type="entry name" value="HUPs"/>
    <property type="match status" value="1"/>
</dbReference>
<dbReference type="STRING" id="1628148.BI198_14520"/>
<evidence type="ECO:0000256" key="1">
    <source>
        <dbReference type="ARBA" id="ARBA00002324"/>
    </source>
</evidence>
<evidence type="ECO:0000256" key="11">
    <source>
        <dbReference type="HAMAP-Rule" id="MF_00244"/>
    </source>
</evidence>
<evidence type="ECO:0000256" key="8">
    <source>
        <dbReference type="ARBA" id="ARBA00022840"/>
    </source>
</evidence>
<keyword evidence="7 11" id="KW-0547">Nucleotide-binding</keyword>
<accession>A0A1E7Q8W7</accession>
<dbReference type="InterPro" id="IPR004821">
    <property type="entry name" value="Cyt_trans-like"/>
</dbReference>
<evidence type="ECO:0000256" key="6">
    <source>
        <dbReference type="ARBA" id="ARBA00022695"/>
    </source>
</evidence>
<comment type="catalytic activity">
    <reaction evidence="10 11">
        <text>nicotinate beta-D-ribonucleotide + ATP + H(+) = deamido-NAD(+) + diphosphate</text>
        <dbReference type="Rhea" id="RHEA:22860"/>
        <dbReference type="ChEBI" id="CHEBI:15378"/>
        <dbReference type="ChEBI" id="CHEBI:30616"/>
        <dbReference type="ChEBI" id="CHEBI:33019"/>
        <dbReference type="ChEBI" id="CHEBI:57502"/>
        <dbReference type="ChEBI" id="CHEBI:58437"/>
        <dbReference type="EC" id="2.7.7.18"/>
    </reaction>
</comment>
<sequence>MTKQINLLGGTFDPIHIGHIGIARAVAKECHLNRVDLMPCHLPPHRQSPGVSAEHRLNMVKLATAPYPELGVENIELKRTTLSYTAETIRLLRQQHPSATLNLIIGMDSLTRFCSWHQWQTILNHANLIVCRRPGYTVEQGDAAKLLAQYRCQSLAQFQQQQNGSIWLSANDMIPISATELRMALQQQQPVQKWLTTDVLGYIRQHQLYQGLN</sequence>
<comment type="function">
    <text evidence="1 11">Catalyzes the reversible adenylation of nicotinate mononucleotide (NaMN) to nicotinic acid adenine dinucleotide (NaAD).</text>
</comment>
<keyword evidence="6 11" id="KW-0548">Nucleotidyltransferase</keyword>
<gene>
    <name evidence="11" type="primary">nadD</name>
    <name evidence="13" type="ORF">BI198_14520</name>
</gene>
<feature type="domain" description="Cytidyltransferase-like" evidence="12">
    <location>
        <begin position="7"/>
        <end position="183"/>
    </location>
</feature>
<dbReference type="PANTHER" id="PTHR39321:SF3">
    <property type="entry name" value="PHOSPHOPANTETHEINE ADENYLYLTRANSFERASE"/>
    <property type="match status" value="1"/>
</dbReference>
<evidence type="ECO:0000256" key="7">
    <source>
        <dbReference type="ARBA" id="ARBA00022741"/>
    </source>
</evidence>
<dbReference type="HAMAP" id="MF_00244">
    <property type="entry name" value="NaMN_adenylyltr"/>
    <property type="match status" value="1"/>
</dbReference>
<reference evidence="14" key="1">
    <citation type="submission" date="2016-09" db="EMBL/GenBank/DDBJ databases">
        <authorList>
            <person name="Wan X."/>
            <person name="Hou S."/>
        </authorList>
    </citation>
    <scope>NUCLEOTIDE SEQUENCE [LARGE SCALE GENOMIC DNA]</scope>
    <source>
        <strain evidence="14">KH87</strain>
    </source>
</reference>
<evidence type="ECO:0000313" key="14">
    <source>
        <dbReference type="Proteomes" id="UP000242258"/>
    </source>
</evidence>
<dbReference type="NCBIfam" id="NF000840">
    <property type="entry name" value="PRK00071.1-3"/>
    <property type="match status" value="1"/>
</dbReference>
<dbReference type="GO" id="GO:0009435">
    <property type="term" value="P:NAD+ biosynthetic process"/>
    <property type="evidence" value="ECO:0007669"/>
    <property type="project" value="UniProtKB-UniRule"/>
</dbReference>
<dbReference type="PANTHER" id="PTHR39321">
    <property type="entry name" value="NICOTINATE-NUCLEOTIDE ADENYLYLTRANSFERASE-RELATED"/>
    <property type="match status" value="1"/>
</dbReference>
<dbReference type="InterPro" id="IPR005248">
    <property type="entry name" value="NadD/NMNAT"/>
</dbReference>